<evidence type="ECO:0000313" key="1">
    <source>
        <dbReference type="EMBL" id="WNC67002.1"/>
    </source>
</evidence>
<reference evidence="2" key="1">
    <citation type="submission" date="2023-09" db="EMBL/GenBank/DDBJ databases">
        <authorList>
            <person name="Li S."/>
            <person name="Li X."/>
            <person name="Zhang C."/>
            <person name="Zhao Z."/>
        </authorList>
    </citation>
    <scope>NUCLEOTIDE SEQUENCE [LARGE SCALE GENOMIC DNA]</scope>
    <source>
        <strain evidence="2">SQ345</strain>
    </source>
</reference>
<keyword evidence="2" id="KW-1185">Reference proteome</keyword>
<dbReference type="Gene3D" id="3.30.1360.120">
    <property type="entry name" value="Probable tRNA modification gtpase trme, domain 1"/>
    <property type="match status" value="1"/>
</dbReference>
<dbReference type="EMBL" id="CP134146">
    <property type="protein sequence ID" value="WNC67002.1"/>
    <property type="molecule type" value="Genomic_DNA"/>
</dbReference>
<dbReference type="InterPro" id="IPR027266">
    <property type="entry name" value="TrmE/GcvT-like"/>
</dbReference>
<organism evidence="1 2">
    <name type="scientific">Thalassotalea nanhaiensis</name>
    <dbReference type="NCBI Taxonomy" id="3065648"/>
    <lineage>
        <taxon>Bacteria</taxon>
        <taxon>Pseudomonadati</taxon>
        <taxon>Pseudomonadota</taxon>
        <taxon>Gammaproteobacteria</taxon>
        <taxon>Alteromonadales</taxon>
        <taxon>Colwelliaceae</taxon>
        <taxon>Thalassotalea</taxon>
    </lineage>
</organism>
<evidence type="ECO:0000313" key="2">
    <source>
        <dbReference type="Proteomes" id="UP001248581"/>
    </source>
</evidence>
<accession>A0ABY9TDX6</accession>
<proteinExistence type="predicted"/>
<name>A0ABY9TDX6_9GAMM</name>
<sequence>MSNKLFVTSTLAELHQQVGEAKWQNTNINFEEVCATGLVRLQGPGSDTAFHQAVEALLGVALPTKACTATANGTYRLMWLNPNEWLISMPIEQELMVLEQLITLQQDFISLTTLNTDSRVGFTVSGNEVVELMSKGCSLDMHSKFAVNSCTVTKFAEIPVILDHISQGKYNIYVDRGLARYLWDWLIDASLEFN</sequence>
<protein>
    <submittedName>
        <fullName evidence="1">Sarcosine oxidase subunit gamma family protein</fullName>
    </submittedName>
</protein>
<dbReference type="Gene3D" id="3.30.70.1520">
    <property type="entry name" value="Heterotetrameric sarcosine oxidase"/>
    <property type="match status" value="1"/>
</dbReference>
<gene>
    <name evidence="1" type="ORF">RI845_10720</name>
</gene>
<dbReference type="InterPro" id="IPR007375">
    <property type="entry name" value="SoxG"/>
</dbReference>
<dbReference type="Pfam" id="PF04268">
    <property type="entry name" value="SoxG"/>
    <property type="match status" value="1"/>
</dbReference>
<dbReference type="RefSeq" id="WP_348386166.1">
    <property type="nucleotide sequence ID" value="NZ_CP134146.1"/>
</dbReference>
<dbReference type="SUPFAM" id="SSF103025">
    <property type="entry name" value="Folate-binding domain"/>
    <property type="match status" value="1"/>
</dbReference>
<dbReference type="Proteomes" id="UP001248581">
    <property type="component" value="Chromosome"/>
</dbReference>